<proteinExistence type="predicted"/>
<dbReference type="EMBL" id="LAZR01019586">
    <property type="protein sequence ID" value="KKL91997.1"/>
    <property type="molecule type" value="Genomic_DNA"/>
</dbReference>
<dbReference type="AlphaFoldDB" id="A0A0F9IY70"/>
<accession>A0A0F9IY70</accession>
<gene>
    <name evidence="1" type="ORF">LCGC14_1889110</name>
</gene>
<evidence type="ECO:0000313" key="1">
    <source>
        <dbReference type="EMBL" id="KKL91997.1"/>
    </source>
</evidence>
<name>A0A0F9IY70_9ZZZZ</name>
<sequence length="54" mass="6339">MKLSEFLKELFNQECVDGYEIGQLEVYVDFNGEMRIPEEAVAKIVITQKEREND</sequence>
<comment type="caution">
    <text evidence="1">The sequence shown here is derived from an EMBL/GenBank/DDBJ whole genome shotgun (WGS) entry which is preliminary data.</text>
</comment>
<reference evidence="1" key="1">
    <citation type="journal article" date="2015" name="Nature">
        <title>Complex archaea that bridge the gap between prokaryotes and eukaryotes.</title>
        <authorList>
            <person name="Spang A."/>
            <person name="Saw J.H."/>
            <person name="Jorgensen S.L."/>
            <person name="Zaremba-Niedzwiedzka K."/>
            <person name="Martijn J."/>
            <person name="Lind A.E."/>
            <person name="van Eijk R."/>
            <person name="Schleper C."/>
            <person name="Guy L."/>
            <person name="Ettema T.J."/>
        </authorList>
    </citation>
    <scope>NUCLEOTIDE SEQUENCE</scope>
</reference>
<organism evidence="1">
    <name type="scientific">marine sediment metagenome</name>
    <dbReference type="NCBI Taxonomy" id="412755"/>
    <lineage>
        <taxon>unclassified sequences</taxon>
        <taxon>metagenomes</taxon>
        <taxon>ecological metagenomes</taxon>
    </lineage>
</organism>
<protein>
    <submittedName>
        <fullName evidence="1">Uncharacterized protein</fullName>
    </submittedName>
</protein>